<protein>
    <submittedName>
        <fullName evidence="2">Uncharacterized protein</fullName>
    </submittedName>
</protein>
<reference evidence="2 3" key="1">
    <citation type="journal article" date="2016" name="Front. Microbiol.">
        <title>Genome and transcriptome sequences reveal the specific parasitism of the nematophagous Purpureocillium lilacinum 36-1.</title>
        <authorList>
            <person name="Xie J."/>
            <person name="Li S."/>
            <person name="Mo C."/>
            <person name="Xiao X."/>
            <person name="Peng D."/>
            <person name="Wang G."/>
            <person name="Xiao Y."/>
        </authorList>
    </citation>
    <scope>NUCLEOTIDE SEQUENCE [LARGE SCALE GENOMIC DNA]</scope>
    <source>
        <strain evidence="2 3">36-1</strain>
    </source>
</reference>
<organism evidence="2 3">
    <name type="scientific">Purpureocillium lilacinum</name>
    <name type="common">Paecilomyces lilacinus</name>
    <dbReference type="NCBI Taxonomy" id="33203"/>
    <lineage>
        <taxon>Eukaryota</taxon>
        <taxon>Fungi</taxon>
        <taxon>Dikarya</taxon>
        <taxon>Ascomycota</taxon>
        <taxon>Pezizomycotina</taxon>
        <taxon>Sordariomycetes</taxon>
        <taxon>Hypocreomycetidae</taxon>
        <taxon>Hypocreales</taxon>
        <taxon>Ophiocordycipitaceae</taxon>
        <taxon>Purpureocillium</taxon>
    </lineage>
</organism>
<dbReference type="Proteomes" id="UP000245956">
    <property type="component" value="Unassembled WGS sequence"/>
</dbReference>
<evidence type="ECO:0000313" key="2">
    <source>
        <dbReference type="EMBL" id="PWI75758.1"/>
    </source>
</evidence>
<evidence type="ECO:0000313" key="3">
    <source>
        <dbReference type="Proteomes" id="UP000245956"/>
    </source>
</evidence>
<gene>
    <name evidence="2" type="ORF">PCL_06416</name>
</gene>
<evidence type="ECO:0000256" key="1">
    <source>
        <dbReference type="SAM" id="MobiDB-lite"/>
    </source>
</evidence>
<feature type="region of interest" description="Disordered" evidence="1">
    <location>
        <begin position="257"/>
        <end position="283"/>
    </location>
</feature>
<accession>A0A2U3EMM0</accession>
<comment type="caution">
    <text evidence="2">The sequence shown here is derived from an EMBL/GenBank/DDBJ whole genome shotgun (WGS) entry which is preliminary data.</text>
</comment>
<name>A0A2U3EMM0_PURLI</name>
<dbReference type="EMBL" id="LCWV01000002">
    <property type="protein sequence ID" value="PWI75758.1"/>
    <property type="molecule type" value="Genomic_DNA"/>
</dbReference>
<dbReference type="AlphaFoldDB" id="A0A2U3EMM0"/>
<sequence length="729" mass="79672">MYPWWYQLGTPELATDTSSMLPLGSVGFPRTTRLSLTVTQECHDALTAWRFMAWSLDLAHLIRTLKRQGRNGSWLQAGGWRQPKIAASARPDIPVSVKSCGKCQLHPKRARITSLALVTGRLTRTGFGETIMTAVGGWWCVVLPLIKPCLGSPLRARRVARAKEAAGRGVGRDANTKDVHMGSEIDSDGVARSAPATRQQGAFLGTSRMLPSAIVGDVMGDTRGGATNGAGRYEVWAGRAVSNARQAAAWDAFARKNREKERSARPANVDSTAGTPYSERREVRDTKLARRGPACMLRSADEHCVSLAARDGRLARRGSPPLFSEAGNSAFLILPHALSDGATCLESGPGPPSPAAKPRSSVVASRALSYGSPDLISRMAPSAAPCHPWNEPLPVEQHVSQARQWEKTTSQTGGPWWAWTNRHFVAVSGSHSFARLPCMNRLNTWIRGTTDREIGSSPRVFLHCQLQLAPWQLSSALRALYLPKQPGTPLYPRCASLIPSTRNLGRARSTSPSGLSQTPGRYDVRDECRMPAFSGDRNVRCRLRWDPQLLSAWNATLFAARLSMPGPPGGDSIAALARSPRGLRSQIATADSINKANRGGVQGEGMTRAARFPLARLLVPATMLFRLRPWHVALRRISPPATFPGSHRPMARRECLSLRSQGLFHHPTRLREPHSSVPLETPKRNEPILLVVHMDSPDRLQTTRPFILVLLCADTQLNAEKGHARSYGP</sequence>
<proteinExistence type="predicted"/>